<dbReference type="Proteomes" id="UP000515909">
    <property type="component" value="Chromosome"/>
</dbReference>
<dbReference type="EMBL" id="CP060286">
    <property type="protein sequence ID" value="QNK41838.1"/>
    <property type="molecule type" value="Genomic_DNA"/>
</dbReference>
<reference evidence="1 2" key="1">
    <citation type="submission" date="2020-08" db="EMBL/GenBank/DDBJ databases">
        <title>The isolate Caproiciproducens sp. 7D4C2 produces n-caproate at mildly acidic conditions from hexoses: genome and rBOX comparison with related strains and chain-elongating bacteria.</title>
        <authorList>
            <person name="Esquivel-Elizondo S."/>
            <person name="Bagci C."/>
            <person name="Temovska M."/>
            <person name="Jeon B.S."/>
            <person name="Bessarab I."/>
            <person name="Williams R.B.H."/>
            <person name="Huson D.H."/>
            <person name="Angenent L.T."/>
        </authorList>
    </citation>
    <scope>NUCLEOTIDE SEQUENCE [LARGE SCALE GENOMIC DNA]</scope>
    <source>
        <strain evidence="1 2">7D4C2</strain>
    </source>
</reference>
<dbReference type="RefSeq" id="WP_187037161.1">
    <property type="nucleotide sequence ID" value="NZ_CP060286.1"/>
</dbReference>
<name>A0A7G8TDZ7_9FIRM</name>
<dbReference type="AlphaFoldDB" id="A0A7G8TDZ7"/>
<accession>A0A7G8TDZ7</accession>
<dbReference type="KEGG" id="cfem:HCR03_06240"/>
<protein>
    <submittedName>
        <fullName evidence="1">Uncharacterized protein</fullName>
    </submittedName>
</protein>
<sequence>MDDIFQRLRDALAAKEYAVILYKLVPKIIREAEEGRIVELPEPQEAEKQKEASGQ</sequence>
<evidence type="ECO:0000313" key="2">
    <source>
        <dbReference type="Proteomes" id="UP000515909"/>
    </source>
</evidence>
<evidence type="ECO:0000313" key="1">
    <source>
        <dbReference type="EMBL" id="QNK41838.1"/>
    </source>
</evidence>
<organism evidence="1 2">
    <name type="scientific">Caproicibacter fermentans</name>
    <dbReference type="NCBI Taxonomy" id="2576756"/>
    <lineage>
        <taxon>Bacteria</taxon>
        <taxon>Bacillati</taxon>
        <taxon>Bacillota</taxon>
        <taxon>Clostridia</taxon>
        <taxon>Eubacteriales</taxon>
        <taxon>Acutalibacteraceae</taxon>
        <taxon>Caproicibacter</taxon>
    </lineage>
</organism>
<proteinExistence type="predicted"/>
<gene>
    <name evidence="1" type="ORF">HCR03_06240</name>
</gene>